<dbReference type="GO" id="GO:0006412">
    <property type="term" value="P:translation"/>
    <property type="evidence" value="ECO:0007669"/>
    <property type="project" value="InterPro"/>
</dbReference>
<dbReference type="GO" id="GO:0019843">
    <property type="term" value="F:rRNA binding"/>
    <property type="evidence" value="ECO:0007669"/>
    <property type="project" value="UniProtKB-KW"/>
</dbReference>
<dbReference type="EMBL" id="MGBG01000021">
    <property type="protein sequence ID" value="OGK64416.1"/>
    <property type="molecule type" value="Genomic_DNA"/>
</dbReference>
<organism evidence="7 8">
    <name type="scientific">Candidatus Roizmanbacteria bacterium RIFOXYA1_FULL_41_12</name>
    <dbReference type="NCBI Taxonomy" id="1802082"/>
    <lineage>
        <taxon>Bacteria</taxon>
        <taxon>Candidatus Roizmaniibacteriota</taxon>
    </lineage>
</organism>
<keyword evidence="6" id="KW-0694">RNA-binding</keyword>
<comment type="subunit">
    <text evidence="6">Part of the 50S ribosomal subunit.</text>
</comment>
<dbReference type="Pfam" id="PF00252">
    <property type="entry name" value="Ribosomal_L16"/>
    <property type="match status" value="1"/>
</dbReference>
<reference evidence="7 8" key="1">
    <citation type="journal article" date="2016" name="Nat. Commun.">
        <title>Thousands of microbial genomes shed light on interconnected biogeochemical processes in an aquifer system.</title>
        <authorList>
            <person name="Anantharaman K."/>
            <person name="Brown C.T."/>
            <person name="Hug L.A."/>
            <person name="Sharon I."/>
            <person name="Castelle C.J."/>
            <person name="Probst A.J."/>
            <person name="Thomas B.C."/>
            <person name="Singh A."/>
            <person name="Wilkins M.J."/>
            <person name="Karaoz U."/>
            <person name="Brodie E.L."/>
            <person name="Williams K.H."/>
            <person name="Hubbard S.S."/>
            <person name="Banfield J.F."/>
        </authorList>
    </citation>
    <scope>NUCLEOTIDE SEQUENCE [LARGE SCALE GENOMIC DNA]</scope>
</reference>
<proteinExistence type="inferred from homology"/>
<evidence type="ECO:0000256" key="5">
    <source>
        <dbReference type="RuleBase" id="RU004413"/>
    </source>
</evidence>
<gene>
    <name evidence="7" type="ORF">A2209_03825</name>
</gene>
<evidence type="ECO:0000256" key="3">
    <source>
        <dbReference type="ARBA" id="ARBA00022980"/>
    </source>
</evidence>
<dbReference type="AlphaFoldDB" id="A0A1F7K986"/>
<dbReference type="InterPro" id="IPR000114">
    <property type="entry name" value="Ribosomal_uL16_bact-type"/>
</dbReference>
<comment type="similarity">
    <text evidence="1 5">Belongs to the universal ribosomal protein uL16 family.</text>
</comment>
<keyword evidence="3 5" id="KW-0689">Ribosomal protein</keyword>
<dbReference type="PANTHER" id="PTHR12220">
    <property type="entry name" value="50S/60S RIBOSOMAL PROTEIN L16"/>
    <property type="match status" value="1"/>
</dbReference>
<dbReference type="InterPro" id="IPR016180">
    <property type="entry name" value="Ribosomal_uL16_dom"/>
</dbReference>
<sequence>MLAPKKTKHRKQFRGTYKRLATSGNEVNFGRFGLISKKAAWITDRQIESCRVVLSRETRKIGRYWLRIFPHNPYTKKPLEVGMGSGKGDVSHYVATVLPGTVMFELDGIIPTEAKRIFKKVSHKLPVATLVIDKNNE</sequence>
<accession>A0A1F7K986</accession>
<dbReference type="CDD" id="cd01433">
    <property type="entry name" value="Ribosomal_L16_L10e"/>
    <property type="match status" value="1"/>
</dbReference>
<dbReference type="PANTHER" id="PTHR12220:SF13">
    <property type="entry name" value="LARGE RIBOSOMAL SUBUNIT PROTEIN UL16M"/>
    <property type="match status" value="1"/>
</dbReference>
<dbReference type="GO" id="GO:0022625">
    <property type="term" value="C:cytosolic large ribosomal subunit"/>
    <property type="evidence" value="ECO:0007669"/>
    <property type="project" value="TreeGrafter"/>
</dbReference>
<evidence type="ECO:0000313" key="8">
    <source>
        <dbReference type="Proteomes" id="UP000178450"/>
    </source>
</evidence>
<dbReference type="GO" id="GO:0000049">
    <property type="term" value="F:tRNA binding"/>
    <property type="evidence" value="ECO:0007669"/>
    <property type="project" value="UniProtKB-KW"/>
</dbReference>
<dbReference type="Gene3D" id="3.90.1170.10">
    <property type="entry name" value="Ribosomal protein L10e/L16"/>
    <property type="match status" value="1"/>
</dbReference>
<protein>
    <recommendedName>
        <fullName evidence="6">50S ribosomal protein L16</fullName>
    </recommendedName>
</protein>
<dbReference type="GO" id="GO:0003735">
    <property type="term" value="F:structural constituent of ribosome"/>
    <property type="evidence" value="ECO:0007669"/>
    <property type="project" value="InterPro"/>
</dbReference>
<dbReference type="SUPFAM" id="SSF54686">
    <property type="entry name" value="Ribosomal protein L16p/L10e"/>
    <property type="match status" value="1"/>
</dbReference>
<name>A0A1F7K986_9BACT</name>
<dbReference type="InterPro" id="IPR047873">
    <property type="entry name" value="Ribosomal_uL16"/>
</dbReference>
<evidence type="ECO:0000313" key="7">
    <source>
        <dbReference type="EMBL" id="OGK64416.1"/>
    </source>
</evidence>
<keyword evidence="6" id="KW-0699">rRNA-binding</keyword>
<evidence type="ECO:0000256" key="6">
    <source>
        <dbReference type="RuleBase" id="RU004414"/>
    </source>
</evidence>
<evidence type="ECO:0000256" key="1">
    <source>
        <dbReference type="ARBA" id="ARBA00008931"/>
    </source>
</evidence>
<dbReference type="NCBIfam" id="TIGR01164">
    <property type="entry name" value="rplP_bact"/>
    <property type="match status" value="1"/>
</dbReference>
<dbReference type="InterPro" id="IPR036920">
    <property type="entry name" value="Ribosomal_uL16_sf"/>
</dbReference>
<evidence type="ECO:0000256" key="2">
    <source>
        <dbReference type="ARBA" id="ARBA00022555"/>
    </source>
</evidence>
<keyword evidence="4 5" id="KW-0687">Ribonucleoprotein</keyword>
<dbReference type="Proteomes" id="UP000178450">
    <property type="component" value="Unassembled WGS sequence"/>
</dbReference>
<keyword evidence="2 6" id="KW-0820">tRNA-binding</keyword>
<evidence type="ECO:0000256" key="4">
    <source>
        <dbReference type="ARBA" id="ARBA00023274"/>
    </source>
</evidence>
<comment type="caution">
    <text evidence="7">The sequence shown here is derived from an EMBL/GenBank/DDBJ whole genome shotgun (WGS) entry which is preliminary data.</text>
</comment>
<comment type="function">
    <text evidence="6">Binds 23S rRNA and is also seen to make contacts with the A and possibly P site tRNAs.</text>
</comment>
<dbReference type="PRINTS" id="PR00060">
    <property type="entry name" value="RIBOSOMALL16"/>
</dbReference>
<dbReference type="FunFam" id="3.90.1170.10:FF:000001">
    <property type="entry name" value="50S ribosomal protein L16"/>
    <property type="match status" value="1"/>
</dbReference>